<evidence type="ECO:0000256" key="1">
    <source>
        <dbReference type="ARBA" id="ARBA00022614"/>
    </source>
</evidence>
<dbReference type="AlphaFoldDB" id="A0AAW2CRD4"/>
<keyword evidence="2" id="KW-0677">Repeat</keyword>
<keyword evidence="3" id="KW-0732">Signal</keyword>
<evidence type="ECO:0000313" key="6">
    <source>
        <dbReference type="Proteomes" id="UP001459277"/>
    </source>
</evidence>
<accession>A0AAW2CRD4</accession>
<protein>
    <recommendedName>
        <fullName evidence="4">Leucine-rich repeat-containing N-terminal plant-type domain-containing protein</fullName>
    </recommendedName>
</protein>
<organism evidence="5 6">
    <name type="scientific">Lithocarpus litseifolius</name>
    <dbReference type="NCBI Taxonomy" id="425828"/>
    <lineage>
        <taxon>Eukaryota</taxon>
        <taxon>Viridiplantae</taxon>
        <taxon>Streptophyta</taxon>
        <taxon>Embryophyta</taxon>
        <taxon>Tracheophyta</taxon>
        <taxon>Spermatophyta</taxon>
        <taxon>Magnoliopsida</taxon>
        <taxon>eudicotyledons</taxon>
        <taxon>Gunneridae</taxon>
        <taxon>Pentapetalae</taxon>
        <taxon>rosids</taxon>
        <taxon>fabids</taxon>
        <taxon>Fagales</taxon>
        <taxon>Fagaceae</taxon>
        <taxon>Lithocarpus</taxon>
    </lineage>
</organism>
<dbReference type="InterPro" id="IPR013210">
    <property type="entry name" value="LRR_N_plant-typ"/>
</dbReference>
<feature type="chain" id="PRO_5044002392" description="Leucine-rich repeat-containing N-terminal plant-type domain-containing protein" evidence="3">
    <location>
        <begin position="33"/>
        <end position="156"/>
    </location>
</feature>
<dbReference type="Proteomes" id="UP001459277">
    <property type="component" value="Unassembled WGS sequence"/>
</dbReference>
<sequence>MMMKKEGSLLRITLSLLLCLVTIHPPPNFCTAHSDSEVRCIESERHALLNFRQHLPDPSNRLASWIMVKEGKESNQRELFAIKENWRKRGWMSVYLWASWFDRGVAIGGLFPLTFKSLIFPPDIDTPGLVERLIANPWNWSYNLVLLVRVPNVVLR</sequence>
<name>A0AAW2CRD4_9ROSI</name>
<gene>
    <name evidence="5" type="ORF">SO802_014423</name>
</gene>
<proteinExistence type="predicted"/>
<reference evidence="5 6" key="1">
    <citation type="submission" date="2024-01" db="EMBL/GenBank/DDBJ databases">
        <title>A telomere-to-telomere, gap-free genome of sweet tea (Lithocarpus litseifolius).</title>
        <authorList>
            <person name="Zhou J."/>
        </authorList>
    </citation>
    <scope>NUCLEOTIDE SEQUENCE [LARGE SCALE GENOMIC DNA]</scope>
    <source>
        <strain evidence="5">Zhou-2022a</strain>
        <tissue evidence="5">Leaf</tissue>
    </source>
</reference>
<feature type="domain" description="Leucine-rich repeat-containing N-terminal plant-type" evidence="4">
    <location>
        <begin position="42"/>
        <end position="65"/>
    </location>
</feature>
<feature type="signal peptide" evidence="3">
    <location>
        <begin position="1"/>
        <end position="32"/>
    </location>
</feature>
<comment type="caution">
    <text evidence="5">The sequence shown here is derived from an EMBL/GenBank/DDBJ whole genome shotgun (WGS) entry which is preliminary data.</text>
</comment>
<dbReference type="EMBL" id="JAZDWU010000005">
    <property type="protein sequence ID" value="KAL0000642.1"/>
    <property type="molecule type" value="Genomic_DNA"/>
</dbReference>
<keyword evidence="1" id="KW-0433">Leucine-rich repeat</keyword>
<evidence type="ECO:0000256" key="2">
    <source>
        <dbReference type="ARBA" id="ARBA00022737"/>
    </source>
</evidence>
<evidence type="ECO:0000313" key="5">
    <source>
        <dbReference type="EMBL" id="KAL0000642.1"/>
    </source>
</evidence>
<dbReference type="Pfam" id="PF08263">
    <property type="entry name" value="LRRNT_2"/>
    <property type="match status" value="1"/>
</dbReference>
<keyword evidence="6" id="KW-1185">Reference proteome</keyword>
<evidence type="ECO:0000256" key="3">
    <source>
        <dbReference type="SAM" id="SignalP"/>
    </source>
</evidence>
<evidence type="ECO:0000259" key="4">
    <source>
        <dbReference type="Pfam" id="PF08263"/>
    </source>
</evidence>